<keyword evidence="4" id="KW-1185">Reference proteome</keyword>
<keyword evidence="2" id="KW-0732">Signal</keyword>
<proteinExistence type="inferred from homology"/>
<dbReference type="PANTHER" id="PTHR11220">
    <property type="entry name" value="HEME-BINDING PROTEIN-RELATED"/>
    <property type="match status" value="1"/>
</dbReference>
<evidence type="ECO:0000256" key="2">
    <source>
        <dbReference type="SAM" id="SignalP"/>
    </source>
</evidence>
<feature type="signal peptide" evidence="2">
    <location>
        <begin position="1"/>
        <end position="23"/>
    </location>
</feature>
<dbReference type="SUPFAM" id="SSF55136">
    <property type="entry name" value="Probable bacterial effector-binding domain"/>
    <property type="match status" value="1"/>
</dbReference>
<dbReference type="InterPro" id="IPR006917">
    <property type="entry name" value="SOUL_heme-bd"/>
</dbReference>
<accession>A0AA88REU6</accession>
<dbReference type="AlphaFoldDB" id="A0AA88REU6"/>
<evidence type="ECO:0000313" key="4">
    <source>
        <dbReference type="Proteomes" id="UP001187471"/>
    </source>
</evidence>
<organism evidence="3 4">
    <name type="scientific">Escallonia rubra</name>
    <dbReference type="NCBI Taxonomy" id="112253"/>
    <lineage>
        <taxon>Eukaryota</taxon>
        <taxon>Viridiplantae</taxon>
        <taxon>Streptophyta</taxon>
        <taxon>Embryophyta</taxon>
        <taxon>Tracheophyta</taxon>
        <taxon>Spermatophyta</taxon>
        <taxon>Magnoliopsida</taxon>
        <taxon>eudicotyledons</taxon>
        <taxon>Gunneridae</taxon>
        <taxon>Pentapetalae</taxon>
        <taxon>asterids</taxon>
        <taxon>campanulids</taxon>
        <taxon>Escalloniales</taxon>
        <taxon>Escalloniaceae</taxon>
        <taxon>Escallonia</taxon>
    </lineage>
</organism>
<comment type="caution">
    <text evidence="3">The sequence shown here is derived from an EMBL/GenBank/DDBJ whole genome shotgun (WGS) entry which is preliminary data.</text>
</comment>
<dbReference type="Proteomes" id="UP001187471">
    <property type="component" value="Unassembled WGS sequence"/>
</dbReference>
<dbReference type="InterPro" id="IPR011256">
    <property type="entry name" value="Reg_factor_effector_dom_sf"/>
</dbReference>
<evidence type="ECO:0000256" key="1">
    <source>
        <dbReference type="ARBA" id="ARBA00009817"/>
    </source>
</evidence>
<sequence>MERKFIVVRELSFLLALLCCSDALESPPFTVVHSEVDVEIRLYKELLWMSAQVQGATSFEKSTEDGFHRLYQYVHGANANSSRLMITAPILTTMAQAPRGSDYTVRLYVPEKHEGAPPQPYAELDLHLDKWKTRCIAVRRFSGFAKDDNINKEKEALVSRLNKILDGKNAVLGDKSSYAIAQYNASSHLSGRLNEVWINVSGYASGGCPSY</sequence>
<dbReference type="FunFam" id="3.20.80.10:FF:000002">
    <property type="entry name" value="Heme-binding protein 2"/>
    <property type="match status" value="1"/>
</dbReference>
<dbReference type="PANTHER" id="PTHR11220:SF36">
    <property type="entry name" value="SOUL HEME-BINDING PROTEIN"/>
    <property type="match status" value="1"/>
</dbReference>
<gene>
    <name evidence="3" type="ORF">RJ640_016099</name>
</gene>
<comment type="similarity">
    <text evidence="1">Belongs to the HEBP family.</text>
</comment>
<feature type="chain" id="PRO_5041684275" description="SOUL heme-binding protein" evidence="2">
    <location>
        <begin position="24"/>
        <end position="211"/>
    </location>
</feature>
<dbReference type="EMBL" id="JAVXUO010001982">
    <property type="protein sequence ID" value="KAK2977471.1"/>
    <property type="molecule type" value="Genomic_DNA"/>
</dbReference>
<evidence type="ECO:0000313" key="3">
    <source>
        <dbReference type="EMBL" id="KAK2977471.1"/>
    </source>
</evidence>
<reference evidence="3" key="1">
    <citation type="submission" date="2022-12" db="EMBL/GenBank/DDBJ databases">
        <title>Draft genome assemblies for two species of Escallonia (Escalloniales).</title>
        <authorList>
            <person name="Chanderbali A."/>
            <person name="Dervinis C."/>
            <person name="Anghel I."/>
            <person name="Soltis D."/>
            <person name="Soltis P."/>
            <person name="Zapata F."/>
        </authorList>
    </citation>
    <scope>NUCLEOTIDE SEQUENCE</scope>
    <source>
        <strain evidence="3">UCBG92.1500</strain>
        <tissue evidence="3">Leaf</tissue>
    </source>
</reference>
<name>A0AA88REU6_9ASTE</name>
<dbReference type="Gene3D" id="3.20.80.10">
    <property type="entry name" value="Regulatory factor, effector binding domain"/>
    <property type="match status" value="1"/>
</dbReference>
<dbReference type="Pfam" id="PF04832">
    <property type="entry name" value="SOUL"/>
    <property type="match status" value="1"/>
</dbReference>
<evidence type="ECO:0008006" key="5">
    <source>
        <dbReference type="Google" id="ProtNLM"/>
    </source>
</evidence>
<protein>
    <recommendedName>
        <fullName evidence="5">SOUL heme-binding protein</fullName>
    </recommendedName>
</protein>